<dbReference type="Proteomes" id="UP000029665">
    <property type="component" value="Unassembled WGS sequence"/>
</dbReference>
<keyword evidence="2" id="KW-1185">Reference proteome</keyword>
<name>A0A060SWL6_PYCCI</name>
<evidence type="ECO:0000313" key="1">
    <source>
        <dbReference type="EMBL" id="CDO76624.1"/>
    </source>
</evidence>
<proteinExistence type="predicted"/>
<reference evidence="1" key="1">
    <citation type="submission" date="2014-01" db="EMBL/GenBank/DDBJ databases">
        <title>The genome of the white-rot fungus Pycnoporus cinnabarinus: a basidiomycete model with a versatile arsenal for lignocellulosic biomass breakdown.</title>
        <authorList>
            <person name="Levasseur A."/>
            <person name="Lomascolo A."/>
            <person name="Ruiz-Duenas F.J."/>
            <person name="Uzan E."/>
            <person name="Piumi F."/>
            <person name="Kues U."/>
            <person name="Ram A.F.J."/>
            <person name="Murat C."/>
            <person name="Haon M."/>
            <person name="Benoit I."/>
            <person name="Arfi Y."/>
            <person name="Chevret D."/>
            <person name="Drula E."/>
            <person name="Kwon M.J."/>
            <person name="Gouret P."/>
            <person name="Lesage-Meessen L."/>
            <person name="Lombard V."/>
            <person name="Mariette J."/>
            <person name="Noirot C."/>
            <person name="Park J."/>
            <person name="Patyshakuliyeva A."/>
            <person name="Wieneger R.A.B."/>
            <person name="Wosten H.A.B."/>
            <person name="Martin F."/>
            <person name="Coutinho P.M."/>
            <person name="de Vries R."/>
            <person name="Martinez A.T."/>
            <person name="Klopp C."/>
            <person name="Pontarotti P."/>
            <person name="Henrissat B."/>
            <person name="Record E."/>
        </authorList>
    </citation>
    <scope>NUCLEOTIDE SEQUENCE [LARGE SCALE GENOMIC DNA]</scope>
    <source>
        <strain evidence="1">BRFM137</strain>
    </source>
</reference>
<dbReference type="OrthoDB" id="2757785at2759"/>
<dbReference type="HOGENOM" id="CLU_1670281_0_0_1"/>
<organism evidence="1 2">
    <name type="scientific">Pycnoporus cinnabarinus</name>
    <name type="common">Cinnabar-red polypore</name>
    <name type="synonym">Trametes cinnabarina</name>
    <dbReference type="NCBI Taxonomy" id="5643"/>
    <lineage>
        <taxon>Eukaryota</taxon>
        <taxon>Fungi</taxon>
        <taxon>Dikarya</taxon>
        <taxon>Basidiomycota</taxon>
        <taxon>Agaricomycotina</taxon>
        <taxon>Agaricomycetes</taxon>
        <taxon>Polyporales</taxon>
        <taxon>Polyporaceae</taxon>
        <taxon>Trametes</taxon>
    </lineage>
</organism>
<sequence>MEPEFIREQVKNVWRVLCSNEALIQERNLIIEGAFVGPDFVVNQASVLYDAVTDSVNLKANHAREHQFVIMRPEFLSQQGNALKAAIDDSARLQDTSKTTHTGLSSLTDTFILGMVNNLRDVMNDNSTVALQYRLRPNVVRVLRRSWQFSSLDIDACV</sequence>
<gene>
    <name evidence="1" type="ORF">BN946_scf184868.g38</name>
</gene>
<evidence type="ECO:0000313" key="2">
    <source>
        <dbReference type="Proteomes" id="UP000029665"/>
    </source>
</evidence>
<dbReference type="AlphaFoldDB" id="A0A060SWL6"/>
<accession>A0A060SWL6</accession>
<dbReference type="EMBL" id="CCBP010000392">
    <property type="protein sequence ID" value="CDO76624.1"/>
    <property type="molecule type" value="Genomic_DNA"/>
</dbReference>
<protein>
    <submittedName>
        <fullName evidence="1">Uncharacterized protein</fullName>
    </submittedName>
</protein>
<comment type="caution">
    <text evidence="1">The sequence shown here is derived from an EMBL/GenBank/DDBJ whole genome shotgun (WGS) entry which is preliminary data.</text>
</comment>